<reference evidence="4" key="1">
    <citation type="journal article" date="2024" name="Int. J. Syst. Evol. Microbiol.">
        <title>Brooklawnia propionicigenes sp. nov., a facultatively anaerobic, propionate-producing bacterium isolated from a methanogenic reactor treating waste from cattle farms.</title>
        <authorList>
            <person name="Akita Y."/>
            <person name="Ueki A."/>
            <person name="Tonouchi A."/>
            <person name="Sugawara Y."/>
            <person name="Honma S."/>
            <person name="Kaku N."/>
            <person name="Ueki K."/>
        </authorList>
    </citation>
    <scope>NUCLEOTIDE SEQUENCE</scope>
    <source>
        <strain evidence="4">SH051</strain>
    </source>
</reference>
<organism evidence="4 5">
    <name type="scientific">Brooklawnia propionicigenes</name>
    <dbReference type="NCBI Taxonomy" id="3041175"/>
    <lineage>
        <taxon>Bacteria</taxon>
        <taxon>Bacillati</taxon>
        <taxon>Actinomycetota</taxon>
        <taxon>Actinomycetes</taxon>
        <taxon>Propionibacteriales</taxon>
        <taxon>Propionibacteriaceae</taxon>
        <taxon>Brooklawnia</taxon>
    </lineage>
</organism>
<proteinExistence type="inferred from homology"/>
<accession>A0AAN0KIC8</accession>
<keyword evidence="5" id="KW-1185">Reference proteome</keyword>
<protein>
    <submittedName>
        <fullName evidence="4">Type II toxin-antitoxin system PemK/MazF family toxin</fullName>
    </submittedName>
</protein>
<dbReference type="AlphaFoldDB" id="A0AAN0KIC8"/>
<evidence type="ECO:0000256" key="2">
    <source>
        <dbReference type="ARBA" id="ARBA00022649"/>
    </source>
</evidence>
<dbReference type="Gene3D" id="2.30.30.110">
    <property type="match status" value="1"/>
</dbReference>
<dbReference type="InterPro" id="IPR011067">
    <property type="entry name" value="Plasmid_toxin/cell-grow_inhib"/>
</dbReference>
<dbReference type="InterPro" id="IPR003477">
    <property type="entry name" value="PemK-like"/>
</dbReference>
<name>A0AAN0KIC8_9ACTN</name>
<feature type="region of interest" description="Disordered" evidence="3">
    <location>
        <begin position="24"/>
        <end position="52"/>
    </location>
</feature>
<dbReference type="KEGG" id="broo:brsh051_16360"/>
<dbReference type="Pfam" id="PF02452">
    <property type="entry name" value="PemK_toxin"/>
    <property type="match status" value="1"/>
</dbReference>
<dbReference type="SUPFAM" id="SSF50118">
    <property type="entry name" value="Cell growth inhibitor/plasmid maintenance toxic component"/>
    <property type="match status" value="1"/>
</dbReference>
<dbReference type="EMBL" id="AP028056">
    <property type="protein sequence ID" value="BEH02355.1"/>
    <property type="molecule type" value="Genomic_DNA"/>
</dbReference>
<evidence type="ECO:0000313" key="4">
    <source>
        <dbReference type="EMBL" id="BEH02355.1"/>
    </source>
</evidence>
<dbReference type="GO" id="GO:0003677">
    <property type="term" value="F:DNA binding"/>
    <property type="evidence" value="ECO:0007669"/>
    <property type="project" value="InterPro"/>
</dbReference>
<comment type="similarity">
    <text evidence="1">Belongs to the PemK/MazF family.</text>
</comment>
<evidence type="ECO:0000256" key="1">
    <source>
        <dbReference type="ARBA" id="ARBA00007521"/>
    </source>
</evidence>
<evidence type="ECO:0000256" key="3">
    <source>
        <dbReference type="SAM" id="MobiDB-lite"/>
    </source>
</evidence>
<dbReference type="Proteomes" id="UP001431656">
    <property type="component" value="Chromosome"/>
</dbReference>
<gene>
    <name evidence="4" type="ORF">brsh051_16360</name>
</gene>
<dbReference type="RefSeq" id="WP_286263919.1">
    <property type="nucleotide sequence ID" value="NZ_AP028056.1"/>
</dbReference>
<keyword evidence="2" id="KW-1277">Toxin-antitoxin system</keyword>
<sequence length="180" mass="19949">MRWSDFESLARLAGRLLHDNTSATKTAAIRTTSQAPTARPAAGTGQPAADFDGLPEMRYQAKGPGGFASGQMVWTWIAYEEDPSQGKDRPVLLIGAHSGWLLGLPATSQDHDRDAEQERRAGRYWVEIGSGEWDKQRRVSEVRTDRIVRIDPAYVRRASGSVSAAVFQKVAAEVREHWDD</sequence>
<evidence type="ECO:0000313" key="5">
    <source>
        <dbReference type="Proteomes" id="UP001431656"/>
    </source>
</evidence>
<feature type="compositionally biased region" description="Polar residues" evidence="3">
    <location>
        <begin position="24"/>
        <end position="36"/>
    </location>
</feature>